<dbReference type="PANTHER" id="PTHR31006">
    <property type="entry name" value="F-BOX DOMAIN-CONTAINING PROTEIN-RELATED-RELATED"/>
    <property type="match status" value="1"/>
</dbReference>
<evidence type="ECO:0000313" key="2">
    <source>
        <dbReference type="WBParaSite" id="Csp11.Scaffold629.g15452.t1"/>
    </source>
</evidence>
<reference evidence="2" key="1">
    <citation type="submission" date="2016-11" db="UniProtKB">
        <authorList>
            <consortium name="WormBaseParasite"/>
        </authorList>
    </citation>
    <scope>IDENTIFICATION</scope>
</reference>
<evidence type="ECO:0000313" key="1">
    <source>
        <dbReference type="Proteomes" id="UP000095282"/>
    </source>
</evidence>
<dbReference type="eggNOG" id="ENOG502TDK1">
    <property type="taxonomic scope" value="Eukaryota"/>
</dbReference>
<proteinExistence type="predicted"/>
<accession>A0A1I7U6V0</accession>
<dbReference type="WBParaSite" id="Csp11.Scaffold629.g15452.t1">
    <property type="protein sequence ID" value="Csp11.Scaffold629.g15452.t1"/>
    <property type="gene ID" value="Csp11.Scaffold629.g15452"/>
</dbReference>
<keyword evidence="1" id="KW-1185">Reference proteome</keyword>
<dbReference type="AlphaFoldDB" id="A0A1I7U6V0"/>
<organism evidence="1 2">
    <name type="scientific">Caenorhabditis tropicalis</name>
    <dbReference type="NCBI Taxonomy" id="1561998"/>
    <lineage>
        <taxon>Eukaryota</taxon>
        <taxon>Metazoa</taxon>
        <taxon>Ecdysozoa</taxon>
        <taxon>Nematoda</taxon>
        <taxon>Chromadorea</taxon>
        <taxon>Rhabditida</taxon>
        <taxon>Rhabditina</taxon>
        <taxon>Rhabditomorpha</taxon>
        <taxon>Rhabditoidea</taxon>
        <taxon>Rhabditidae</taxon>
        <taxon>Peloderinae</taxon>
        <taxon>Caenorhabditis</taxon>
    </lineage>
</organism>
<dbReference type="PANTHER" id="PTHR31006:SF8">
    <property type="entry name" value="F-BOX DOMAIN-CONTAINING PROTEIN-RELATED"/>
    <property type="match status" value="1"/>
</dbReference>
<dbReference type="Proteomes" id="UP000095282">
    <property type="component" value="Unplaced"/>
</dbReference>
<sequence>MAPQKTIIRIDIDTFTIWFIGREEITRIDRGSNGELNEKLSEIKQINRYDLLREFMDQFPRKRFEWAESIEVDGVTFPPSDTWNLKCDNLKLVFIGEDHVATWHQKTLKACKEFKKLELFCWGNDPEVIELISETTASQRYLVDYDTEISDEQLEKIEALDLRFNSNQLTPEAVKKRFQNYLKNGKLDDHLELYFNAPEDFNAIEQVFPEGLIFEKEEVEGEADGDFRGKITGGFQNIHGITDVRNIVCIKWGIDLARIDCEIIPKRIPVKCRLYPFDFR</sequence>
<protein>
    <submittedName>
        <fullName evidence="2">FBA_2 domain-containing protein</fullName>
    </submittedName>
</protein>
<name>A0A1I7U6V0_9PELO</name>
<dbReference type="InterPro" id="IPR042317">
    <property type="entry name" value="She-1-like"/>
</dbReference>